<dbReference type="KEGG" id="pcy:PCYB_093730"/>
<evidence type="ECO:0000313" key="2">
    <source>
        <dbReference type="EMBL" id="GAB66588.1"/>
    </source>
</evidence>
<name>K6UK81_PLACD</name>
<feature type="region of interest" description="Disordered" evidence="1">
    <location>
        <begin position="366"/>
        <end position="441"/>
    </location>
</feature>
<evidence type="ECO:0000256" key="1">
    <source>
        <dbReference type="SAM" id="MobiDB-lite"/>
    </source>
</evidence>
<dbReference type="AlphaFoldDB" id="K6UK81"/>
<sequence>MKCFLCDSEVLPTLNTFIVLDTVIQLLKESKRGGSKEKRGKKKKKALYLTNRIMMENFPPNFNFIWGYLNGQLHHQEGKQLPQGGGELCNMGEEGELDEPHEERRNSFEHTTQWSIHKVKDIKKGTVKRVTHFEPLTKEHLSVDQFKQILGDIHIKYIEKEKEEEKEKTLTEALYNLNKQKEYSLVIVNLALLFVKDKKKINIYAENFSSHYVDGRAKHTYGDSLNNTNENPFPPRNRNNFQSMLMEREMYDVPFFKSILSFHFCYSFLVNFDEYLNHDGEGVGGPYKDRDAQCGTSRGELAIGRRHTYRVRGRTHHRNAETTDRLPPSDRRTIATRLNQNHNLLEKHSVSRKRKLGEMAGGELLSGGYSSGASLGDREWSAPEEGSTTDAAPSDGSDRERHPHVEHPNLGHLRNLSDLSSLSNDDPRLEHMPREGNTHAKYFLTPRKKKKKKGNKKHLYIFDVVPKSDQYKKIYLNMLSLYCDCVYLIS</sequence>
<feature type="compositionally biased region" description="Low complexity" evidence="1">
    <location>
        <begin position="366"/>
        <end position="375"/>
    </location>
</feature>
<dbReference type="OrthoDB" id="372575at2759"/>
<protein>
    <submittedName>
        <fullName evidence="2">Uncharacterized protein</fullName>
    </submittedName>
</protein>
<dbReference type="GeneID" id="14692942"/>
<dbReference type="RefSeq" id="XP_004222535.1">
    <property type="nucleotide sequence ID" value="XM_004222487.1"/>
</dbReference>
<reference evidence="2 3" key="1">
    <citation type="journal article" date="2012" name="Nat. Genet.">
        <title>Plasmodium cynomolgi genome sequences provide insight into Plasmodium vivax and the monkey malaria clade.</title>
        <authorList>
            <person name="Tachibana S."/>
            <person name="Sullivan S.A."/>
            <person name="Kawai S."/>
            <person name="Nakamura S."/>
            <person name="Kim H.R."/>
            <person name="Goto N."/>
            <person name="Arisue N."/>
            <person name="Palacpac N.M.Q."/>
            <person name="Honma H."/>
            <person name="Yagi M."/>
            <person name="Tougan T."/>
            <person name="Katakai Y."/>
            <person name="Kaneko O."/>
            <person name="Mita T."/>
            <person name="Kita K."/>
            <person name="Yasutomi Y."/>
            <person name="Sutton P.L."/>
            <person name="Shakhbatyan R."/>
            <person name="Horii T."/>
            <person name="Yasunaga T."/>
            <person name="Barnwell J.W."/>
            <person name="Escalante A.A."/>
            <person name="Carlton J.M."/>
            <person name="Tanabe K."/>
        </authorList>
    </citation>
    <scope>NUCLEOTIDE SEQUENCE [LARGE SCALE GENOMIC DNA]</scope>
    <source>
        <strain evidence="2 3">B</strain>
    </source>
</reference>
<accession>K6UK81</accession>
<dbReference type="eggNOG" id="ENOG502QXWI">
    <property type="taxonomic scope" value="Eukaryota"/>
</dbReference>
<feature type="compositionally biased region" description="Basic and acidic residues" evidence="1">
    <location>
        <begin position="425"/>
        <end position="438"/>
    </location>
</feature>
<feature type="compositionally biased region" description="Basic and acidic residues" evidence="1">
    <location>
        <begin position="396"/>
        <end position="409"/>
    </location>
</feature>
<feature type="region of interest" description="Disordered" evidence="1">
    <location>
        <begin position="89"/>
        <end position="110"/>
    </location>
</feature>
<dbReference type="EMBL" id="DF157101">
    <property type="protein sequence ID" value="GAB66588.1"/>
    <property type="molecule type" value="Genomic_DNA"/>
</dbReference>
<dbReference type="VEuPathDB" id="PlasmoDB:PCYB_093730"/>
<dbReference type="Proteomes" id="UP000006319">
    <property type="component" value="Chromosome 9"/>
</dbReference>
<dbReference type="PhylomeDB" id="K6UK81"/>
<organism evidence="2 3">
    <name type="scientific">Plasmodium cynomolgi (strain B)</name>
    <dbReference type="NCBI Taxonomy" id="1120755"/>
    <lineage>
        <taxon>Eukaryota</taxon>
        <taxon>Sar</taxon>
        <taxon>Alveolata</taxon>
        <taxon>Apicomplexa</taxon>
        <taxon>Aconoidasida</taxon>
        <taxon>Haemosporida</taxon>
        <taxon>Plasmodiidae</taxon>
        <taxon>Plasmodium</taxon>
        <taxon>Plasmodium (Plasmodium)</taxon>
    </lineage>
</organism>
<feature type="region of interest" description="Disordered" evidence="1">
    <location>
        <begin position="310"/>
        <end position="332"/>
    </location>
</feature>
<proteinExistence type="predicted"/>
<keyword evidence="3" id="KW-1185">Reference proteome</keyword>
<gene>
    <name evidence="2" type="ORF">PCYB_093730</name>
</gene>
<evidence type="ECO:0000313" key="3">
    <source>
        <dbReference type="Proteomes" id="UP000006319"/>
    </source>
</evidence>
<dbReference type="OMA" id="DINHCDI"/>
<feature type="compositionally biased region" description="Basic and acidic residues" evidence="1">
    <location>
        <begin position="318"/>
        <end position="332"/>
    </location>
</feature>